<name>A0AAN4Y9G7_ASPOZ</name>
<evidence type="ECO:0000313" key="1">
    <source>
        <dbReference type="EMBL" id="GMG23708.1"/>
    </source>
</evidence>
<sequence length="98" mass="10466">MSDYRSDITRGDRYRSDLLTTTGLEGNTAESWPWIEGKAMTATSGTGNAPAPDASGNNEHVSIIQKMVSATCGSVLTNLLGMSVTESEFDLALNHVWG</sequence>
<proteinExistence type="predicted"/>
<dbReference type="Proteomes" id="UP001165205">
    <property type="component" value="Unassembled WGS sequence"/>
</dbReference>
<dbReference type="EMBL" id="BSYA01000006">
    <property type="protein sequence ID" value="GMG23708.1"/>
    <property type="molecule type" value="Genomic_DNA"/>
</dbReference>
<reference evidence="1" key="1">
    <citation type="submission" date="2023-04" db="EMBL/GenBank/DDBJ databases">
        <title>Aspergillus oryzae NBRC 4228.</title>
        <authorList>
            <person name="Ichikawa N."/>
            <person name="Sato H."/>
            <person name="Tonouchi N."/>
        </authorList>
    </citation>
    <scope>NUCLEOTIDE SEQUENCE</scope>
    <source>
        <strain evidence="1">NBRC 4228</strain>
    </source>
</reference>
<gene>
    <name evidence="1" type="ORF">Aory04_000109700</name>
</gene>
<accession>A0AAN4Y9G7</accession>
<comment type="caution">
    <text evidence="1">The sequence shown here is derived from an EMBL/GenBank/DDBJ whole genome shotgun (WGS) entry which is preliminary data.</text>
</comment>
<evidence type="ECO:0000313" key="2">
    <source>
        <dbReference type="Proteomes" id="UP001165205"/>
    </source>
</evidence>
<protein>
    <submittedName>
        <fullName evidence="1">Unnamed protein product</fullName>
    </submittedName>
</protein>
<organism evidence="1 2">
    <name type="scientific">Aspergillus oryzae</name>
    <name type="common">Yellow koji mold</name>
    <dbReference type="NCBI Taxonomy" id="5062"/>
    <lineage>
        <taxon>Eukaryota</taxon>
        <taxon>Fungi</taxon>
        <taxon>Dikarya</taxon>
        <taxon>Ascomycota</taxon>
        <taxon>Pezizomycotina</taxon>
        <taxon>Eurotiomycetes</taxon>
        <taxon>Eurotiomycetidae</taxon>
        <taxon>Eurotiales</taxon>
        <taxon>Aspergillaceae</taxon>
        <taxon>Aspergillus</taxon>
        <taxon>Aspergillus subgen. Circumdati</taxon>
    </lineage>
</organism>
<dbReference type="AlphaFoldDB" id="A0AAN4Y9G7"/>